<dbReference type="InterPro" id="IPR036390">
    <property type="entry name" value="WH_DNA-bd_sf"/>
</dbReference>
<gene>
    <name evidence="5" type="ORF">FHU33_4598</name>
</gene>
<dbReference type="InterPro" id="IPR036597">
    <property type="entry name" value="Fido-like_dom_sf"/>
</dbReference>
<dbReference type="Pfam" id="PF02661">
    <property type="entry name" value="Fic"/>
    <property type="match status" value="1"/>
</dbReference>
<proteinExistence type="predicted"/>
<reference evidence="5 6" key="1">
    <citation type="submission" date="2019-06" db="EMBL/GenBank/DDBJ databases">
        <title>Sequencing the genomes of 1000 actinobacteria strains.</title>
        <authorList>
            <person name="Klenk H.-P."/>
        </authorList>
    </citation>
    <scope>NUCLEOTIDE SEQUENCE [LARGE SCALE GENOMIC DNA]</scope>
    <source>
        <strain evidence="5 6">DSM 46837</strain>
    </source>
</reference>
<evidence type="ECO:0000259" key="4">
    <source>
        <dbReference type="PROSITE" id="PS51459"/>
    </source>
</evidence>
<dbReference type="SUPFAM" id="SSF140931">
    <property type="entry name" value="Fic-like"/>
    <property type="match status" value="1"/>
</dbReference>
<feature type="active site" evidence="1">
    <location>
        <position position="221"/>
    </location>
</feature>
<keyword evidence="6" id="KW-1185">Reference proteome</keyword>
<dbReference type="SUPFAM" id="SSF46785">
    <property type="entry name" value="Winged helix' DNA-binding domain"/>
    <property type="match status" value="1"/>
</dbReference>
<dbReference type="Gene3D" id="1.10.10.10">
    <property type="entry name" value="Winged helix-like DNA-binding domain superfamily/Winged helix DNA-binding domain"/>
    <property type="match status" value="1"/>
</dbReference>
<dbReference type="PANTHER" id="PTHR13504">
    <property type="entry name" value="FIDO DOMAIN-CONTAINING PROTEIN DDB_G0283145"/>
    <property type="match status" value="1"/>
</dbReference>
<dbReference type="RefSeq" id="WP_142027816.1">
    <property type="nucleotide sequence ID" value="NZ_VFQE01000002.1"/>
</dbReference>
<dbReference type="InterPro" id="IPR036388">
    <property type="entry name" value="WH-like_DNA-bd_sf"/>
</dbReference>
<evidence type="ECO:0000313" key="5">
    <source>
        <dbReference type="EMBL" id="TQN37925.1"/>
    </source>
</evidence>
<dbReference type="AlphaFoldDB" id="A0A543P1D0"/>
<feature type="region of interest" description="Disordered" evidence="3">
    <location>
        <begin position="413"/>
        <end position="432"/>
    </location>
</feature>
<dbReference type="GO" id="GO:0005524">
    <property type="term" value="F:ATP binding"/>
    <property type="evidence" value="ECO:0007669"/>
    <property type="project" value="UniProtKB-KW"/>
</dbReference>
<accession>A0A543P1D0</accession>
<dbReference type="EMBL" id="VFQE01000002">
    <property type="protein sequence ID" value="TQN37925.1"/>
    <property type="molecule type" value="Genomic_DNA"/>
</dbReference>
<evidence type="ECO:0000256" key="3">
    <source>
        <dbReference type="SAM" id="MobiDB-lite"/>
    </source>
</evidence>
<dbReference type="InterPro" id="IPR040198">
    <property type="entry name" value="Fido_containing"/>
</dbReference>
<comment type="caution">
    <text evidence="5">The sequence shown here is derived from an EMBL/GenBank/DDBJ whole genome shotgun (WGS) entry which is preliminary data.</text>
</comment>
<feature type="domain" description="Fido" evidence="4">
    <location>
        <begin position="139"/>
        <end position="291"/>
    </location>
</feature>
<dbReference type="InterPro" id="IPR003812">
    <property type="entry name" value="Fido"/>
</dbReference>
<name>A0A543P1D0_9ACTN</name>
<keyword evidence="2" id="KW-0067">ATP-binding</keyword>
<dbReference type="Proteomes" id="UP000319865">
    <property type="component" value="Unassembled WGS sequence"/>
</dbReference>
<protein>
    <submittedName>
        <fullName evidence="5">Fic family protein</fullName>
    </submittedName>
</protein>
<dbReference type="PROSITE" id="PS51459">
    <property type="entry name" value="FIDO"/>
    <property type="match status" value="1"/>
</dbReference>
<sequence length="432" mass="46890">MAGWEDRTWRGVANAPSFADRASGSYRSYVPDLLVPRPLVLEPDVSALAWEAEAAVRGLGNRPGARGLEGLARFLLRSEAIASSRIEGLQVSPQQVGLAEIADEEAVTAQGVNQTARRVAANIYALRRATHELAGGPAVTLAGVSELQALLLADEPELHGVRDEQNWIGGSAYHPLSAEFVPPAPRHVDGLMEDLVDYLNHGAHAPLVQAGMAHAQFETIHPFRDGNGRVGRALIHTVLVRRGLTTHAVLPISPVLLTRSQEYVDGLTAYRHSGDAAGAEATAAVSAWLRVFLQAVAISVSQAEDFAARLDELRGHWDEALASWRYLHDRRETPRADSATARILETLQEHPVLTASSVVRLFDVSRGAAARALDELSEAGVLTRRRLDGRTSAYLSMDVFELITSAERRLASTRWDTGHSRPARPVPYPTAR</sequence>
<keyword evidence="2" id="KW-0547">Nucleotide-binding</keyword>
<dbReference type="PANTHER" id="PTHR13504:SF38">
    <property type="entry name" value="FIDO DOMAIN-CONTAINING PROTEIN"/>
    <property type="match status" value="1"/>
</dbReference>
<dbReference type="CDD" id="cd00090">
    <property type="entry name" value="HTH_ARSR"/>
    <property type="match status" value="1"/>
</dbReference>
<organism evidence="5 6">
    <name type="scientific">Blastococcus colisei</name>
    <dbReference type="NCBI Taxonomy" id="1564162"/>
    <lineage>
        <taxon>Bacteria</taxon>
        <taxon>Bacillati</taxon>
        <taxon>Actinomycetota</taxon>
        <taxon>Actinomycetes</taxon>
        <taxon>Geodermatophilales</taxon>
        <taxon>Geodermatophilaceae</taxon>
        <taxon>Blastococcus</taxon>
    </lineage>
</organism>
<evidence type="ECO:0000256" key="1">
    <source>
        <dbReference type="PIRSR" id="PIRSR640198-1"/>
    </source>
</evidence>
<evidence type="ECO:0000256" key="2">
    <source>
        <dbReference type="PIRSR" id="PIRSR640198-2"/>
    </source>
</evidence>
<feature type="binding site" evidence="2">
    <location>
        <begin position="225"/>
        <end position="232"/>
    </location>
    <ligand>
        <name>ATP</name>
        <dbReference type="ChEBI" id="CHEBI:30616"/>
    </ligand>
</feature>
<dbReference type="Gene3D" id="1.10.3290.10">
    <property type="entry name" value="Fido-like domain"/>
    <property type="match status" value="1"/>
</dbReference>
<dbReference type="OrthoDB" id="9813719at2"/>
<dbReference type="InterPro" id="IPR011991">
    <property type="entry name" value="ArsR-like_HTH"/>
</dbReference>
<evidence type="ECO:0000313" key="6">
    <source>
        <dbReference type="Proteomes" id="UP000319865"/>
    </source>
</evidence>